<evidence type="ECO:0000256" key="3">
    <source>
        <dbReference type="ARBA" id="ARBA00022475"/>
    </source>
</evidence>
<reference evidence="9 10" key="1">
    <citation type="submission" date="2018-01" db="EMBL/GenBank/DDBJ databases">
        <title>Bacillales members from the olive rhizosphere are effective biological control agents against Verticillium dahliae.</title>
        <authorList>
            <person name="Gomez-Lama C."/>
            <person name="Legarda G."/>
            <person name="Ruano-Rosa D."/>
            <person name="Pizarro-Tobias P."/>
            <person name="Valverde-Corredor A."/>
            <person name="Niqui J.L."/>
            <person name="Trivino J.C."/>
            <person name="Roca A."/>
            <person name="Mercado-Blanco J."/>
        </authorList>
    </citation>
    <scope>NUCLEOTIDE SEQUENCE [LARGE SCALE GENOMIC DNA]</scope>
    <source>
        <strain evidence="9 10">PIC167</strain>
    </source>
</reference>
<feature type="transmembrane region" description="Helical" evidence="7">
    <location>
        <begin position="340"/>
        <end position="362"/>
    </location>
</feature>
<keyword evidence="3" id="KW-1003">Cell membrane</keyword>
<dbReference type="SUPFAM" id="SSF103473">
    <property type="entry name" value="MFS general substrate transporter"/>
    <property type="match status" value="1"/>
</dbReference>
<feature type="transmembrane region" description="Helical" evidence="7">
    <location>
        <begin position="315"/>
        <end position="334"/>
    </location>
</feature>
<keyword evidence="2" id="KW-0813">Transport</keyword>
<dbReference type="InterPro" id="IPR050382">
    <property type="entry name" value="MFS_Na/Anion_cotransporter"/>
</dbReference>
<comment type="caution">
    <text evidence="9">The sequence shown here is derived from an EMBL/GenBank/DDBJ whole genome shotgun (WGS) entry which is preliminary data.</text>
</comment>
<dbReference type="AlphaFoldDB" id="A0A4U2Q1W2"/>
<dbReference type="PANTHER" id="PTHR11662:SF399">
    <property type="entry name" value="FI19708P1-RELATED"/>
    <property type="match status" value="1"/>
</dbReference>
<dbReference type="CDD" id="cd17319">
    <property type="entry name" value="MFS_ExuT_GudP_like"/>
    <property type="match status" value="1"/>
</dbReference>
<dbReference type="InterPro" id="IPR036259">
    <property type="entry name" value="MFS_trans_sf"/>
</dbReference>
<evidence type="ECO:0000256" key="4">
    <source>
        <dbReference type="ARBA" id="ARBA00022692"/>
    </source>
</evidence>
<dbReference type="Proteomes" id="UP000308114">
    <property type="component" value="Unassembled WGS sequence"/>
</dbReference>
<organism evidence="9 10">
    <name type="scientific">Paenibacillus terrae</name>
    <dbReference type="NCBI Taxonomy" id="159743"/>
    <lineage>
        <taxon>Bacteria</taxon>
        <taxon>Bacillati</taxon>
        <taxon>Bacillota</taxon>
        <taxon>Bacilli</taxon>
        <taxon>Bacillales</taxon>
        <taxon>Paenibacillaceae</taxon>
        <taxon>Paenibacillus</taxon>
    </lineage>
</organism>
<evidence type="ECO:0000313" key="10">
    <source>
        <dbReference type="Proteomes" id="UP000308114"/>
    </source>
</evidence>
<keyword evidence="5 7" id="KW-1133">Transmembrane helix</keyword>
<accession>A0A4U2Q1W2</accession>
<evidence type="ECO:0000259" key="8">
    <source>
        <dbReference type="PROSITE" id="PS50850"/>
    </source>
</evidence>
<evidence type="ECO:0000256" key="1">
    <source>
        <dbReference type="ARBA" id="ARBA00004651"/>
    </source>
</evidence>
<evidence type="ECO:0000313" key="9">
    <source>
        <dbReference type="EMBL" id="TKH45090.1"/>
    </source>
</evidence>
<dbReference type="Gene3D" id="1.20.1250.20">
    <property type="entry name" value="MFS general substrate transporter like domains"/>
    <property type="match status" value="2"/>
</dbReference>
<feature type="transmembrane region" description="Helical" evidence="7">
    <location>
        <begin position="20"/>
        <end position="37"/>
    </location>
</feature>
<feature type="domain" description="Major facilitator superfamily (MFS) profile" evidence="8">
    <location>
        <begin position="24"/>
        <end position="429"/>
    </location>
</feature>
<feature type="transmembrane region" description="Helical" evidence="7">
    <location>
        <begin position="49"/>
        <end position="71"/>
    </location>
</feature>
<feature type="transmembrane region" description="Helical" evidence="7">
    <location>
        <begin position="178"/>
        <end position="197"/>
    </location>
</feature>
<feature type="transmembrane region" description="Helical" evidence="7">
    <location>
        <begin position="91"/>
        <end position="114"/>
    </location>
</feature>
<feature type="transmembrane region" description="Helical" evidence="7">
    <location>
        <begin position="241"/>
        <end position="259"/>
    </location>
</feature>
<dbReference type="PIRSF" id="PIRSF002808">
    <property type="entry name" value="Hexose_phosphate_transp"/>
    <property type="match status" value="1"/>
</dbReference>
<feature type="transmembrane region" description="Helical" evidence="7">
    <location>
        <begin position="403"/>
        <end position="424"/>
    </location>
</feature>
<dbReference type="Pfam" id="PF07690">
    <property type="entry name" value="MFS_1"/>
    <property type="match status" value="1"/>
</dbReference>
<dbReference type="InterPro" id="IPR000849">
    <property type="entry name" value="Sugar_P_transporter"/>
</dbReference>
<evidence type="ECO:0000256" key="2">
    <source>
        <dbReference type="ARBA" id="ARBA00022448"/>
    </source>
</evidence>
<evidence type="ECO:0000256" key="6">
    <source>
        <dbReference type="ARBA" id="ARBA00023136"/>
    </source>
</evidence>
<dbReference type="RefSeq" id="WP_137061245.1">
    <property type="nucleotide sequence ID" value="NZ_PNXQ01000009.1"/>
</dbReference>
<keyword evidence="6 7" id="KW-0472">Membrane</keyword>
<sequence length="433" mass="46661">MNKIGNNHVSSTGKPKKAGLRWGIILLLLLGAVVNYLDRSNLSIANTTIAAEFGLSSTQMGLLLSAFLWPYALANLPAGWLVDRFGPKKMFAWASGLWSVATIISAFVNTYSLLYAMRMLLGVSESPFFTSGLKVTERWFAKSERGLPTSIINTGSQIANAIAPPLLTVLMLTMTWRGMFIFVGAMGLIIMLIWLKVYRDPTFAEKQAITQNDMADKSNAVQSETQAPTAKWSSLFKNSSTWFMIIGNFGIMFTIWVYLTWLPSYLEKEQGFTLKETGWIASIPFVAGIIGVLLGGFISDYFIRKGVAPVTSRKIPIVGGAILAAASVAPIPFIDSTVVSIVLLSVGYFASQLPSGVIWTLAADIAPGEQVASLGAIQNFGGFLGAALAPIATGYILDTTGSFNNVFLLGASLLVMGAISYGVFLKKPITRTT</sequence>
<dbReference type="InterPro" id="IPR011701">
    <property type="entry name" value="MFS"/>
</dbReference>
<proteinExistence type="predicted"/>
<dbReference type="PROSITE" id="PS50850">
    <property type="entry name" value="MFS"/>
    <property type="match status" value="1"/>
</dbReference>
<dbReference type="EMBL" id="PNXQ01000009">
    <property type="protein sequence ID" value="TKH45090.1"/>
    <property type="molecule type" value="Genomic_DNA"/>
</dbReference>
<protein>
    <submittedName>
        <fullName evidence="9">MFS transporter</fullName>
    </submittedName>
</protein>
<feature type="transmembrane region" description="Helical" evidence="7">
    <location>
        <begin position="279"/>
        <end position="303"/>
    </location>
</feature>
<keyword evidence="4 7" id="KW-0812">Transmembrane</keyword>
<dbReference type="GO" id="GO:0005886">
    <property type="term" value="C:plasma membrane"/>
    <property type="evidence" value="ECO:0007669"/>
    <property type="project" value="UniProtKB-SubCell"/>
</dbReference>
<feature type="transmembrane region" description="Helical" evidence="7">
    <location>
        <begin position="374"/>
        <end position="397"/>
    </location>
</feature>
<evidence type="ECO:0000256" key="7">
    <source>
        <dbReference type="SAM" id="Phobius"/>
    </source>
</evidence>
<dbReference type="InterPro" id="IPR020846">
    <property type="entry name" value="MFS_dom"/>
</dbReference>
<name>A0A4U2Q1W2_9BACL</name>
<comment type="subcellular location">
    <subcellularLocation>
        <location evidence="1">Cell membrane</location>
        <topology evidence="1">Multi-pass membrane protein</topology>
    </subcellularLocation>
</comment>
<dbReference type="PANTHER" id="PTHR11662">
    <property type="entry name" value="SOLUTE CARRIER FAMILY 17"/>
    <property type="match status" value="1"/>
</dbReference>
<dbReference type="GO" id="GO:0022857">
    <property type="term" value="F:transmembrane transporter activity"/>
    <property type="evidence" value="ECO:0007669"/>
    <property type="project" value="InterPro"/>
</dbReference>
<gene>
    <name evidence="9" type="ORF">C1I60_08030</name>
</gene>
<evidence type="ECO:0000256" key="5">
    <source>
        <dbReference type="ARBA" id="ARBA00022989"/>
    </source>
</evidence>